<keyword evidence="2 5" id="KW-0812">Transmembrane</keyword>
<evidence type="ECO:0000256" key="2">
    <source>
        <dbReference type="ARBA" id="ARBA00022692"/>
    </source>
</evidence>
<dbReference type="EMBL" id="LZDH01000056">
    <property type="protein sequence ID" value="OBS30567.1"/>
    <property type="molecule type" value="Genomic_DNA"/>
</dbReference>
<dbReference type="Pfam" id="PF02674">
    <property type="entry name" value="Colicin_V"/>
    <property type="match status" value="1"/>
</dbReference>
<feature type="transmembrane region" description="Helical" evidence="5">
    <location>
        <begin position="6"/>
        <end position="24"/>
    </location>
</feature>
<evidence type="ECO:0000256" key="5">
    <source>
        <dbReference type="SAM" id="Phobius"/>
    </source>
</evidence>
<reference evidence="6 7" key="1">
    <citation type="submission" date="2016-06" db="EMBL/GenBank/DDBJ databases">
        <title>Genome sequence of Tepidimonas fonticaldi PL17.</title>
        <authorList>
            <person name="Pinnaka A.K."/>
        </authorList>
    </citation>
    <scope>NUCLEOTIDE SEQUENCE [LARGE SCALE GENOMIC DNA]</scope>
    <source>
        <strain evidence="6 7">PL17</strain>
    </source>
</reference>
<evidence type="ECO:0000313" key="6">
    <source>
        <dbReference type="EMBL" id="OBS30567.1"/>
    </source>
</evidence>
<dbReference type="Proteomes" id="UP000091969">
    <property type="component" value="Unassembled WGS sequence"/>
</dbReference>
<comment type="caution">
    <text evidence="6">The sequence shown here is derived from an EMBL/GenBank/DDBJ whole genome shotgun (WGS) entry which is preliminary data.</text>
</comment>
<evidence type="ECO:0000256" key="1">
    <source>
        <dbReference type="ARBA" id="ARBA00004141"/>
    </source>
</evidence>
<feature type="transmembrane region" description="Helical" evidence="5">
    <location>
        <begin position="98"/>
        <end position="121"/>
    </location>
</feature>
<dbReference type="OrthoDB" id="9810601at2"/>
<comment type="subcellular location">
    <subcellularLocation>
        <location evidence="1">Membrane</location>
        <topology evidence="1">Multi-pass membrane protein</topology>
    </subcellularLocation>
</comment>
<evidence type="ECO:0000313" key="7">
    <source>
        <dbReference type="Proteomes" id="UP000091969"/>
    </source>
</evidence>
<keyword evidence="3 5" id="KW-1133">Transmembrane helix</keyword>
<dbReference type="GO" id="GO:0016020">
    <property type="term" value="C:membrane"/>
    <property type="evidence" value="ECO:0007669"/>
    <property type="project" value="UniProtKB-SubCell"/>
</dbReference>
<dbReference type="InterPro" id="IPR052719">
    <property type="entry name" value="CvpA-like"/>
</dbReference>
<name>A0A1A6DUH2_9BURK</name>
<keyword evidence="4 5" id="KW-0472">Membrane</keyword>
<keyword evidence="7" id="KW-1185">Reference proteome</keyword>
<dbReference type="PANTHER" id="PTHR36926">
    <property type="entry name" value="COLICIN V PRODUCTION PROTEIN"/>
    <property type="match status" value="1"/>
</dbReference>
<dbReference type="RefSeq" id="WP_068609137.1">
    <property type="nucleotide sequence ID" value="NZ_LZDH01000056.1"/>
</dbReference>
<dbReference type="STRING" id="1101373.A9O67_06045"/>
<proteinExistence type="predicted"/>
<evidence type="ECO:0000256" key="4">
    <source>
        <dbReference type="ARBA" id="ARBA00023136"/>
    </source>
</evidence>
<evidence type="ECO:0008006" key="8">
    <source>
        <dbReference type="Google" id="ProtNLM"/>
    </source>
</evidence>
<dbReference type="AlphaFoldDB" id="A0A1A6DUH2"/>
<gene>
    <name evidence="6" type="ORF">A9O67_06045</name>
</gene>
<dbReference type="GO" id="GO:0009403">
    <property type="term" value="P:toxin biosynthetic process"/>
    <property type="evidence" value="ECO:0007669"/>
    <property type="project" value="InterPro"/>
</dbReference>
<dbReference type="PANTHER" id="PTHR36926:SF1">
    <property type="entry name" value="COLICIN V PRODUCTION PROTEIN"/>
    <property type="match status" value="1"/>
</dbReference>
<evidence type="ECO:0000256" key="3">
    <source>
        <dbReference type="ARBA" id="ARBA00022989"/>
    </source>
</evidence>
<feature type="transmembrane region" description="Helical" evidence="5">
    <location>
        <begin position="64"/>
        <end position="86"/>
    </location>
</feature>
<organism evidence="6 7">
    <name type="scientific">Tepidimonas fonticaldi</name>
    <dbReference type="NCBI Taxonomy" id="1101373"/>
    <lineage>
        <taxon>Bacteria</taxon>
        <taxon>Pseudomonadati</taxon>
        <taxon>Pseudomonadota</taxon>
        <taxon>Betaproteobacteria</taxon>
        <taxon>Burkholderiales</taxon>
        <taxon>Tepidimonas</taxon>
    </lineage>
</organism>
<accession>A0A1A6DUH2</accession>
<sequence>MAAVDVILLAVLAASVVLGWWRGLLYEVLSVLAWVAAFVVAQRWALEAAAWLPSSAEWSDPLRYAAGFAVLFVATAFAGGLVAWLVRQGTQAVGLRPIDRVLGGVFGVLRGVLLLMAATLLVQLTPWVDSPAWREAWGPRWLGQGLQAVKVLVPAPVAVYFP</sequence>
<protein>
    <recommendedName>
        <fullName evidence="8">Colicin V production protein</fullName>
    </recommendedName>
</protein>
<dbReference type="InterPro" id="IPR003825">
    <property type="entry name" value="Colicin-V_CvpA"/>
</dbReference>